<dbReference type="InterPro" id="IPR051458">
    <property type="entry name" value="Cyt/Met_Dipeptidase"/>
</dbReference>
<evidence type="ECO:0000259" key="5">
    <source>
        <dbReference type="Pfam" id="PF07687"/>
    </source>
</evidence>
<feature type="signal peptide" evidence="4">
    <location>
        <begin position="1"/>
        <end position="29"/>
    </location>
</feature>
<keyword evidence="7" id="KW-1185">Reference proteome</keyword>
<feature type="domain" description="Peptidase M20 dimerisation" evidence="5">
    <location>
        <begin position="253"/>
        <end position="394"/>
    </location>
</feature>
<dbReference type="SUPFAM" id="SSF53187">
    <property type="entry name" value="Zn-dependent exopeptidases"/>
    <property type="match status" value="1"/>
</dbReference>
<keyword evidence="1" id="KW-0645">Protease</keyword>
<reference evidence="6 7" key="1">
    <citation type="submission" date="2023-05" db="EMBL/GenBank/DDBJ databases">
        <title>Lysobacter sp. strain LF1 Genome sequencing and assembly.</title>
        <authorList>
            <person name="Jung Y."/>
        </authorList>
    </citation>
    <scope>NUCLEOTIDE SEQUENCE [LARGE SCALE GENOMIC DNA]</scope>
    <source>
        <strain evidence="6 7">LF1</strain>
    </source>
</reference>
<sequence length="510" mass="53622">MRASAFGKGARRCALAAALAIATAGAAQAAPPDRAAIQAQVAQRHDSAVKALQDWIALPSIAAEDRNAKQGADYMARLARDAGFQHVEVVDTGGKPGVFATLDAGAPVTLGVYFMYDVKQFDPAEWSSPPLEGRLVDKPGLGKAIVGRGATNQKGPETAFLTALQAIRDAKQPMPVNLVLVAEGEEEIGSPNIARLVLRPDIQAALKKSIGVFMPMGLQAPDGSVTVNLGAKGVVELELVADGKAWGRGPASDVHSSLKAMVDSPAWRLVKALDTLVSDDGNTVAIDGFPKPAPLTAEQRAMIARSSAARDEATAKKTLGVSHWIDDLPWDKANERLVSQPTINIEGLVGGYTGAGGKTILPHRAVAKIDMRLVPPMTRDGVVAALKAHLAKRGYGDIAVNVSGGYDPTSTDANSRLVQAQLDVLRRAGVEPLLWPRLAGSYPGFVFTQSPLSLPSAHFGLGHGGGAHAPDEFYLIESTNPKVQGFDGAVMSYVDYLYELGRQDASSAAR</sequence>
<dbReference type="Gene3D" id="3.40.630.10">
    <property type="entry name" value="Zn peptidases"/>
    <property type="match status" value="1"/>
</dbReference>
<dbReference type="Gene3D" id="3.30.70.360">
    <property type="match status" value="1"/>
</dbReference>
<dbReference type="PANTHER" id="PTHR43270:SF4">
    <property type="entry name" value="CARNOSINE DIPEPTIDASE 2, ISOFORM A"/>
    <property type="match status" value="1"/>
</dbReference>
<evidence type="ECO:0000256" key="3">
    <source>
        <dbReference type="ARBA" id="ARBA00022801"/>
    </source>
</evidence>
<dbReference type="EMBL" id="JASGBI010000001">
    <property type="protein sequence ID" value="MDI9237822.1"/>
    <property type="molecule type" value="Genomic_DNA"/>
</dbReference>
<dbReference type="Pfam" id="PF01546">
    <property type="entry name" value="Peptidase_M20"/>
    <property type="match status" value="1"/>
</dbReference>
<evidence type="ECO:0000313" key="7">
    <source>
        <dbReference type="Proteomes" id="UP001321580"/>
    </source>
</evidence>
<keyword evidence="3" id="KW-0378">Hydrolase</keyword>
<keyword evidence="4" id="KW-0732">Signal</keyword>
<protein>
    <submittedName>
        <fullName evidence="6">M20/M25/M40 family metallo-hydrolase</fullName>
    </submittedName>
</protein>
<dbReference type="PANTHER" id="PTHR43270">
    <property type="entry name" value="BETA-ALA-HIS DIPEPTIDASE"/>
    <property type="match status" value="1"/>
</dbReference>
<evidence type="ECO:0000256" key="1">
    <source>
        <dbReference type="ARBA" id="ARBA00022670"/>
    </source>
</evidence>
<evidence type="ECO:0000256" key="4">
    <source>
        <dbReference type="SAM" id="SignalP"/>
    </source>
</evidence>
<dbReference type="RefSeq" id="WP_283211324.1">
    <property type="nucleotide sequence ID" value="NZ_JASGBI010000001.1"/>
</dbReference>
<dbReference type="InterPro" id="IPR002933">
    <property type="entry name" value="Peptidase_M20"/>
</dbReference>
<evidence type="ECO:0000256" key="2">
    <source>
        <dbReference type="ARBA" id="ARBA00022723"/>
    </source>
</evidence>
<comment type="caution">
    <text evidence="6">The sequence shown here is derived from an EMBL/GenBank/DDBJ whole genome shotgun (WGS) entry which is preliminary data.</text>
</comment>
<feature type="chain" id="PRO_5046193823" evidence="4">
    <location>
        <begin position="30"/>
        <end position="510"/>
    </location>
</feature>
<dbReference type="Pfam" id="PF07687">
    <property type="entry name" value="M20_dimer"/>
    <property type="match status" value="1"/>
</dbReference>
<dbReference type="InterPro" id="IPR011650">
    <property type="entry name" value="Peptidase_M20_dimer"/>
</dbReference>
<name>A0ABT6XCF3_9GAMM</name>
<proteinExistence type="predicted"/>
<gene>
    <name evidence="6" type="ORF">QLQ15_02710</name>
</gene>
<keyword evidence="2" id="KW-0479">Metal-binding</keyword>
<organism evidence="6 7">
    <name type="scientific">Lysobacter stagni</name>
    <dbReference type="NCBI Taxonomy" id="3045172"/>
    <lineage>
        <taxon>Bacteria</taxon>
        <taxon>Pseudomonadati</taxon>
        <taxon>Pseudomonadota</taxon>
        <taxon>Gammaproteobacteria</taxon>
        <taxon>Lysobacterales</taxon>
        <taxon>Lysobacteraceae</taxon>
        <taxon>Lysobacter</taxon>
    </lineage>
</organism>
<dbReference type="Proteomes" id="UP001321580">
    <property type="component" value="Unassembled WGS sequence"/>
</dbReference>
<accession>A0ABT6XCF3</accession>
<evidence type="ECO:0000313" key="6">
    <source>
        <dbReference type="EMBL" id="MDI9237822.1"/>
    </source>
</evidence>